<dbReference type="InterPro" id="IPR051196">
    <property type="entry name" value="RSAD2/Viperin_antiviral"/>
</dbReference>
<dbReference type="PANTHER" id="PTHR21339">
    <property type="entry name" value="RADICAL S-ADENOSYL METHIONINE DOMAIN-CONTAINING PROTEIN 2"/>
    <property type="match status" value="1"/>
</dbReference>
<keyword evidence="2" id="KW-0004">4Fe-4S</keyword>
<evidence type="ECO:0000256" key="2">
    <source>
        <dbReference type="ARBA" id="ARBA00022485"/>
    </source>
</evidence>
<dbReference type="InterPro" id="IPR027417">
    <property type="entry name" value="P-loop_NTPase"/>
</dbReference>
<dbReference type="SFLD" id="SFLDG01088">
    <property type="entry name" value="antiviral_proteins"/>
    <property type="match status" value="1"/>
</dbReference>
<evidence type="ECO:0000256" key="6">
    <source>
        <dbReference type="ARBA" id="ARBA00023014"/>
    </source>
</evidence>
<evidence type="ECO:0000256" key="4">
    <source>
        <dbReference type="ARBA" id="ARBA00022723"/>
    </source>
</evidence>
<keyword evidence="3" id="KW-0949">S-adenosyl-L-methionine</keyword>
<protein>
    <submittedName>
        <fullName evidence="10">Rsad2 protein</fullName>
    </submittedName>
</protein>
<dbReference type="InterPro" id="IPR007197">
    <property type="entry name" value="rSAM"/>
</dbReference>
<keyword evidence="6" id="KW-0411">Iron-sulfur</keyword>
<feature type="region of interest" description="Disordered" evidence="8">
    <location>
        <begin position="554"/>
        <end position="573"/>
    </location>
</feature>
<reference evidence="10" key="1">
    <citation type="submission" date="2021-02" db="EMBL/GenBank/DDBJ databases">
        <authorList>
            <person name="Dougan E. K."/>
            <person name="Rhodes N."/>
            <person name="Thang M."/>
            <person name="Chan C."/>
        </authorList>
    </citation>
    <scope>NUCLEOTIDE SEQUENCE</scope>
</reference>
<dbReference type="InterPro" id="IPR013785">
    <property type="entry name" value="Aldolase_TIM"/>
</dbReference>
<feature type="domain" description="Radical SAM core" evidence="9">
    <location>
        <begin position="251"/>
        <end position="474"/>
    </location>
</feature>
<keyword evidence="11" id="KW-1185">Reference proteome</keyword>
<keyword evidence="4" id="KW-0479">Metal-binding</keyword>
<dbReference type="GO" id="GO:0051539">
    <property type="term" value="F:4 iron, 4 sulfur cluster binding"/>
    <property type="evidence" value="ECO:0007669"/>
    <property type="project" value="UniProtKB-KW"/>
</dbReference>
<accession>A0A812Y207</accession>
<dbReference type="AlphaFoldDB" id="A0A812Y207"/>
<evidence type="ECO:0000259" key="9">
    <source>
        <dbReference type="PROSITE" id="PS51918"/>
    </source>
</evidence>
<dbReference type="InterPro" id="IPR006638">
    <property type="entry name" value="Elp3/MiaA/NifB-like_rSAM"/>
</dbReference>
<evidence type="ECO:0000256" key="7">
    <source>
        <dbReference type="ARBA" id="ARBA00023118"/>
    </source>
</evidence>
<dbReference type="Gene3D" id="3.40.50.300">
    <property type="entry name" value="P-loop containing nucleotide triphosphate hydrolases"/>
    <property type="match status" value="1"/>
</dbReference>
<evidence type="ECO:0000256" key="1">
    <source>
        <dbReference type="ARBA" id="ARBA00001966"/>
    </source>
</evidence>
<proteinExistence type="predicted"/>
<evidence type="ECO:0000256" key="3">
    <source>
        <dbReference type="ARBA" id="ARBA00022691"/>
    </source>
</evidence>
<dbReference type="Gene3D" id="3.20.20.70">
    <property type="entry name" value="Aldolase class I"/>
    <property type="match status" value="1"/>
</dbReference>
<dbReference type="GO" id="GO:0003824">
    <property type="term" value="F:catalytic activity"/>
    <property type="evidence" value="ECO:0007669"/>
    <property type="project" value="InterPro"/>
</dbReference>
<dbReference type="SUPFAM" id="SSF102114">
    <property type="entry name" value="Radical SAM enzymes"/>
    <property type="match status" value="1"/>
</dbReference>
<name>A0A812Y207_SYMPI</name>
<evidence type="ECO:0000313" key="11">
    <source>
        <dbReference type="Proteomes" id="UP000649617"/>
    </source>
</evidence>
<dbReference type="SMR" id="A0A812Y207"/>
<dbReference type="SMART" id="SM00729">
    <property type="entry name" value="Elp3"/>
    <property type="match status" value="1"/>
</dbReference>
<dbReference type="CDD" id="cd01335">
    <property type="entry name" value="Radical_SAM"/>
    <property type="match status" value="1"/>
</dbReference>
<dbReference type="SUPFAM" id="SSF52540">
    <property type="entry name" value="P-loop containing nucleoside triphosphate hydrolases"/>
    <property type="match status" value="1"/>
</dbReference>
<dbReference type="Pfam" id="PF02223">
    <property type="entry name" value="Thymidylate_kin"/>
    <property type="match status" value="1"/>
</dbReference>
<evidence type="ECO:0000256" key="8">
    <source>
        <dbReference type="SAM" id="MobiDB-lite"/>
    </source>
</evidence>
<dbReference type="SFLD" id="SFLDG01067">
    <property type="entry name" value="SPASM/twitch_domain_containing"/>
    <property type="match status" value="1"/>
</dbReference>
<dbReference type="InterPro" id="IPR058240">
    <property type="entry name" value="rSAM_sf"/>
</dbReference>
<organism evidence="10 11">
    <name type="scientific">Symbiodinium pilosum</name>
    <name type="common">Dinoflagellate</name>
    <dbReference type="NCBI Taxonomy" id="2952"/>
    <lineage>
        <taxon>Eukaryota</taxon>
        <taxon>Sar</taxon>
        <taxon>Alveolata</taxon>
        <taxon>Dinophyceae</taxon>
        <taxon>Suessiales</taxon>
        <taxon>Symbiodiniaceae</taxon>
        <taxon>Symbiodinium</taxon>
    </lineage>
</organism>
<dbReference type="OrthoDB" id="549750at2759"/>
<evidence type="ECO:0000313" key="10">
    <source>
        <dbReference type="EMBL" id="CAE7756015.1"/>
    </source>
</evidence>
<comment type="caution">
    <text evidence="10">The sequence shown here is derived from an EMBL/GenBank/DDBJ whole genome shotgun (WGS) entry which is preliminary data.</text>
</comment>
<gene>
    <name evidence="10" type="primary">rsad2</name>
    <name evidence="10" type="ORF">SPIL2461_LOCUS21974</name>
</gene>
<keyword evidence="7" id="KW-0051">Antiviral defense</keyword>
<dbReference type="SFLD" id="SFLDS00029">
    <property type="entry name" value="Radical_SAM"/>
    <property type="match status" value="1"/>
</dbReference>
<evidence type="ECO:0000256" key="5">
    <source>
        <dbReference type="ARBA" id="ARBA00023004"/>
    </source>
</evidence>
<dbReference type="SFLD" id="SFLDF00318">
    <property type="entry name" value="Viperin"/>
    <property type="match status" value="1"/>
</dbReference>
<dbReference type="InterPro" id="IPR039430">
    <property type="entry name" value="Thymidylate_kin-like_dom"/>
</dbReference>
<dbReference type="Pfam" id="PF04055">
    <property type="entry name" value="Radical_SAM"/>
    <property type="match status" value="1"/>
</dbReference>
<dbReference type="GO" id="GO:0051607">
    <property type="term" value="P:defense response to virus"/>
    <property type="evidence" value="ECO:0007669"/>
    <property type="project" value="UniProtKB-KW"/>
</dbReference>
<dbReference type="GO" id="GO:0046872">
    <property type="term" value="F:metal ion binding"/>
    <property type="evidence" value="ECO:0007669"/>
    <property type="project" value="UniProtKB-KW"/>
</dbReference>
<dbReference type="EMBL" id="CAJNIZ010046760">
    <property type="protein sequence ID" value="CAE7756015.1"/>
    <property type="molecule type" value="Genomic_DNA"/>
</dbReference>
<sequence length="609" mass="67792">MDPAVFESVEAACRVLQRDPFGQEAIAIWQKAQADRTERIATQVAEAAPIVILEGTDGVGKTTLATNLQQSMEAVLVKTPPDELRHLRTYFDTADAELRRSYYLLGNYVCAAGLGRMEPVTPVIVDRFWPSSAAYALAFDLKSSTSDIPEVGRMPNDLVDLLPFGSRPIIFLVLDLPEEDRASRVRARSSITAEEVSLEQDAAVRKRLVNAYATLQLPQGQAMKFLDASGSPGEVLDRALTMVRRGVEAFRASPVPLSVNWHYTRQCNYKCQFCFHTAKTSYFLPQTKGGMEEAKRRLRRLRWAGMQKLNFSGGEPFLHQKELAELCRFCKQDLKLESVSIVSNGSKITEEWIHKNGEFVDILAISCDSFKEDTNIKIGRGGGNHIQQLELIRDWCAAADIKFKVNTVVNALNVQEDMGHMISRLNPVRWKVFQCLLLEGENAGEEALRNAKKLTVSSEEFSGFLDRHAEIKILVPEDNEKMKDSYLILDEYMRFLNCTGGAKKPTASLNDVPVISALRDAGFNSKMFHTRGGVYEWTRARVACQDGGADLEDLAGKPAPLRRMPRPDGAPKTLRPWKRVQVLTTAALVAAGLAVALANSRNSRTLAAR</sequence>
<comment type="cofactor">
    <cofactor evidence="1">
        <name>[4Fe-4S] cluster</name>
        <dbReference type="ChEBI" id="CHEBI:49883"/>
    </cofactor>
</comment>
<dbReference type="PANTHER" id="PTHR21339:SF0">
    <property type="entry name" value="S-ADENOSYLMETHIONINE-DEPENDENT NUCLEOTIDE DEHYDRATASE RSAD2"/>
    <property type="match status" value="1"/>
</dbReference>
<dbReference type="NCBIfam" id="NF038283">
    <property type="entry name" value="viperin_w_prok"/>
    <property type="match status" value="1"/>
</dbReference>
<dbReference type="Proteomes" id="UP000649617">
    <property type="component" value="Unassembled WGS sequence"/>
</dbReference>
<keyword evidence="5" id="KW-0408">Iron</keyword>
<dbReference type="PROSITE" id="PS51918">
    <property type="entry name" value="RADICAL_SAM"/>
    <property type="match status" value="1"/>
</dbReference>